<proteinExistence type="predicted"/>
<dbReference type="AlphaFoldDB" id="A0A2T0RP41"/>
<dbReference type="GO" id="GO:0008081">
    <property type="term" value="F:phosphoric diester hydrolase activity"/>
    <property type="evidence" value="ECO:0007669"/>
    <property type="project" value="InterPro"/>
</dbReference>
<organism evidence="8 9">
    <name type="scientific">Pseudosporangium ferrugineum</name>
    <dbReference type="NCBI Taxonomy" id="439699"/>
    <lineage>
        <taxon>Bacteria</taxon>
        <taxon>Bacillati</taxon>
        <taxon>Actinomycetota</taxon>
        <taxon>Actinomycetes</taxon>
        <taxon>Micromonosporales</taxon>
        <taxon>Micromonosporaceae</taxon>
        <taxon>Pseudosporangium</taxon>
    </lineage>
</organism>
<keyword evidence="6" id="KW-0732">Signal</keyword>
<accession>A0A2T0RP41</accession>
<dbReference type="PROSITE" id="PS50007">
    <property type="entry name" value="PIPLC_X_DOMAIN"/>
    <property type="match status" value="1"/>
</dbReference>
<evidence type="ECO:0000256" key="4">
    <source>
        <dbReference type="ARBA" id="ARBA00030474"/>
    </source>
</evidence>
<dbReference type="CDD" id="cd08586">
    <property type="entry name" value="PI-PLCc_BcPLC_like"/>
    <property type="match status" value="1"/>
</dbReference>
<dbReference type="InterPro" id="IPR051057">
    <property type="entry name" value="PI-PLC_domain"/>
</dbReference>
<dbReference type="PANTHER" id="PTHR13593:SF113">
    <property type="entry name" value="SI:DKEY-266F7.9"/>
    <property type="match status" value="1"/>
</dbReference>
<dbReference type="Gene3D" id="3.20.20.190">
    <property type="entry name" value="Phosphatidylinositol (PI) phosphodiesterase"/>
    <property type="match status" value="1"/>
</dbReference>
<name>A0A2T0RP41_9ACTN</name>
<evidence type="ECO:0000259" key="7">
    <source>
        <dbReference type="SMART" id="SM00148"/>
    </source>
</evidence>
<evidence type="ECO:0000256" key="5">
    <source>
        <dbReference type="ARBA" id="ARBA00030782"/>
    </source>
</evidence>
<dbReference type="EC" id="4.6.1.13" evidence="2"/>
<dbReference type="GO" id="GO:0004436">
    <property type="term" value="F:phosphatidylinositol diacylglycerol-lyase activity"/>
    <property type="evidence" value="ECO:0007669"/>
    <property type="project" value="UniProtKB-EC"/>
</dbReference>
<reference evidence="8 9" key="1">
    <citation type="submission" date="2018-03" db="EMBL/GenBank/DDBJ databases">
        <title>Genomic Encyclopedia of Archaeal and Bacterial Type Strains, Phase II (KMG-II): from individual species to whole genera.</title>
        <authorList>
            <person name="Goeker M."/>
        </authorList>
    </citation>
    <scope>NUCLEOTIDE SEQUENCE [LARGE SCALE GENOMIC DNA]</scope>
    <source>
        <strain evidence="8 9">DSM 45348</strain>
    </source>
</reference>
<keyword evidence="9" id="KW-1185">Reference proteome</keyword>
<dbReference type="EMBL" id="PVZG01000016">
    <property type="protein sequence ID" value="PRY22892.1"/>
    <property type="molecule type" value="Genomic_DNA"/>
</dbReference>
<dbReference type="InterPro" id="IPR000909">
    <property type="entry name" value="PLipase_C_PInositol-sp_X_dom"/>
</dbReference>
<comment type="catalytic activity">
    <reaction evidence="1">
        <text>a 1,2-diacyl-sn-glycero-3-phospho-(1D-myo-inositol) = 1D-myo-inositol 1,2-cyclic phosphate + a 1,2-diacyl-sn-glycerol</text>
        <dbReference type="Rhea" id="RHEA:17093"/>
        <dbReference type="ChEBI" id="CHEBI:17815"/>
        <dbReference type="ChEBI" id="CHEBI:57880"/>
        <dbReference type="ChEBI" id="CHEBI:58484"/>
        <dbReference type="EC" id="4.6.1.13"/>
    </reaction>
</comment>
<feature type="signal peptide" evidence="6">
    <location>
        <begin position="1"/>
        <end position="27"/>
    </location>
</feature>
<evidence type="ECO:0000256" key="6">
    <source>
        <dbReference type="SAM" id="SignalP"/>
    </source>
</evidence>
<gene>
    <name evidence="8" type="ORF">CLV70_116152</name>
</gene>
<evidence type="ECO:0000313" key="8">
    <source>
        <dbReference type="EMBL" id="PRY22892.1"/>
    </source>
</evidence>
<dbReference type="Pfam" id="PF00388">
    <property type="entry name" value="PI-PLC-X"/>
    <property type="match status" value="1"/>
</dbReference>
<evidence type="ECO:0000256" key="2">
    <source>
        <dbReference type="ARBA" id="ARBA00012581"/>
    </source>
</evidence>
<comment type="caution">
    <text evidence="8">The sequence shown here is derived from an EMBL/GenBank/DDBJ whole genome shotgun (WGS) entry which is preliminary data.</text>
</comment>
<dbReference type="PANTHER" id="PTHR13593">
    <property type="match status" value="1"/>
</dbReference>
<feature type="domain" description="Phosphatidylinositol-specific phospholipase C X" evidence="7">
    <location>
        <begin position="49"/>
        <end position="205"/>
    </location>
</feature>
<protein>
    <recommendedName>
        <fullName evidence="3">1-phosphatidylinositol phosphodiesterase</fullName>
        <ecNumber evidence="2">4.6.1.13</ecNumber>
    </recommendedName>
    <alternativeName>
        <fullName evidence="4">Phosphatidylinositol diacylglycerol-lyase</fullName>
    </alternativeName>
    <alternativeName>
        <fullName evidence="5">Phosphatidylinositol-specific phospholipase C</fullName>
    </alternativeName>
</protein>
<evidence type="ECO:0000313" key="9">
    <source>
        <dbReference type="Proteomes" id="UP000239209"/>
    </source>
</evidence>
<evidence type="ECO:0000256" key="3">
    <source>
        <dbReference type="ARBA" id="ARBA00019758"/>
    </source>
</evidence>
<evidence type="ECO:0000256" key="1">
    <source>
        <dbReference type="ARBA" id="ARBA00001316"/>
    </source>
</evidence>
<dbReference type="InterPro" id="IPR017946">
    <property type="entry name" value="PLC-like_Pdiesterase_TIM-brl"/>
</dbReference>
<sequence>MFPCMKRVLAAAALSLALIAVPGAALAADASYRTLSAANDPDWMRSVPDGASLAALSVPGTHGTMSIHGGSLTQTQEDFGNSGGTLARQLTAGIRMIDIRARVNDGNTFTIHHGAVYQNANFTDVVRVLTDFLAAHPAETVIMRLKQECTGELGSCTDVPGQKSFPDIFDSYRTPVFWQPSVTRSAAAATPTLGEVRGKVVLAVLHGAHGSPIEHYGLAQFATWTDGSSTYIQDNYTVPNVGAIATKRDQVRRFLDATNAGDPTKIYVNFGSGSSLFAQPQQVAGGAFGVQGVDPFLLTYLNEGHGLTRTGVLMLDFPGSGLLQKIISYN</sequence>
<dbReference type="SUPFAM" id="SSF51695">
    <property type="entry name" value="PLC-like phosphodiesterases"/>
    <property type="match status" value="1"/>
</dbReference>
<feature type="chain" id="PRO_5015481845" description="1-phosphatidylinositol phosphodiesterase" evidence="6">
    <location>
        <begin position="28"/>
        <end position="330"/>
    </location>
</feature>
<dbReference type="SMART" id="SM00148">
    <property type="entry name" value="PLCXc"/>
    <property type="match status" value="1"/>
</dbReference>
<dbReference type="GO" id="GO:0006629">
    <property type="term" value="P:lipid metabolic process"/>
    <property type="evidence" value="ECO:0007669"/>
    <property type="project" value="InterPro"/>
</dbReference>
<dbReference type="Proteomes" id="UP000239209">
    <property type="component" value="Unassembled WGS sequence"/>
</dbReference>